<dbReference type="EMBL" id="AQGS01000096">
    <property type="protein sequence ID" value="EPS42801.1"/>
    <property type="molecule type" value="Genomic_DNA"/>
</dbReference>
<evidence type="ECO:0000313" key="5">
    <source>
        <dbReference type="Proteomes" id="UP000015100"/>
    </source>
</evidence>
<comment type="caution">
    <text evidence="4">The sequence shown here is derived from an EMBL/GenBank/DDBJ whole genome shotgun (WGS) entry which is preliminary data.</text>
</comment>
<sequence>MEAYPPEYFTTPLPLLVVAGLGASESHTALPPYPLLENATLITCDDLLVTSKVGEDLLQCFLRSSADSGWKGTVKRGGRPPNSSAFRVAAVGRNFALPPRKANPPFPDGGTSPMSPVPELMSPKTPTNSGFLKRPLHSPISPLTLDSPLYPDGVFSHIWLRKHLYLQPCAFVSFHEFAIVPTQQEDAVDRALAAQINEMKKVFLTDSRKIKFAVVLIAQKTLLEAPSIESRFALIRRLTSLDTKSSLFFLPARASPVELQQLAKSIELTLTPPAIEFYRELSKHARRKRSRSSAPVPTVPPSSMSQSLSNTGWTVRYELKLGFFGEFRGEMDVAARHYETAYEALLEVFETTNNWSPRWNDIRLLADIISARIIRCYIYFENGTLAARRWETHRRRIADILDRKGAGTSTYGWAAWQARWAVIMATIVHSSRMFTPDPKASDIPAVYAPIDKSIKVDERVSAIEHLHHPGFYWTMAVSYSKLHKRRVGRLPESDAPVDLYLVQGPEESQSVDLTSTIISYLNAAAAVFAEKSQFRQRARVLFELAQLEMARENWQVALESLKIGLRTWRADRWMPDILREALDNMRECALRLSDPASVIMASLESHSMILPGSKTPSDLANCLAGIDGGIQGTTTLAIRAPDILPIVTANYSFLSNEVSVGEAAVSQLTLTSMAQPNSAPLVLSEVKIEYKGNLKPITIIHEAAAEGSPDFQDIRSKLKDITPSDGKKPYTEGHADLTINAGQTKVFELSTLLREHGDARATSITLTMCGEGYDIDLIIDVDDFNPLLLKTKKAFFWRNTDEGLRKVPLKSYRPMYLKILPRPPRLMVKILRLDDPVYIGESIKVALAVVNEEDEEVDARMKIRILGYPDEVPLITWDATESTDAVEDDPETPYPLGVISPSQEIQRSFTIPSAILEAEVSLEVVSLYVLTSDPETQISKTVKLPSFHIRRPFRAKFDFSPSVHSKKWPNMFRLSEEEAEKEAQEDVSKGLTQRWIFKCQISLMEEEPLMLEEFLCDVSNAQGGIVCSLKRADKIEEKGKEFQPDAILEIIYTLEVTKHALEDRRSSDVDLDLRVKWKRPDGDIVETPLAVPRLLIPGSEPRVLAEASPYSADTNSVLLTYTLENPTMHVLTFNVSMEPNETFLFEGPKTPGVQLMPLSRLVMEYRVYPRIKHDWIRASLRVVDKYYNKNLRIAATDGVRAADKGGLLVWIP</sequence>
<feature type="domain" description="Gryzun putative trafficking through Golgi" evidence="2">
    <location>
        <begin position="638"/>
        <end position="1212"/>
    </location>
</feature>
<feature type="compositionally biased region" description="Low complexity" evidence="1">
    <location>
        <begin position="292"/>
        <end position="306"/>
    </location>
</feature>
<dbReference type="HOGENOM" id="CLU_003572_1_0_1"/>
<dbReference type="Pfam" id="PF11817">
    <property type="entry name" value="Foie-gras_1"/>
    <property type="match status" value="1"/>
</dbReference>
<feature type="region of interest" description="Disordered" evidence="1">
    <location>
        <begin position="286"/>
        <end position="306"/>
    </location>
</feature>
<dbReference type="InterPro" id="IPR021773">
    <property type="entry name" value="TPC11"/>
</dbReference>
<accession>S8ANX0</accession>
<protein>
    <recommendedName>
        <fullName evidence="6">Trafficking protein particle complex subunit 11 domain-containing protein</fullName>
    </recommendedName>
</protein>
<evidence type="ECO:0000313" key="4">
    <source>
        <dbReference type="EMBL" id="EPS42801.1"/>
    </source>
</evidence>
<organism evidence="4 5">
    <name type="scientific">Dactylellina haptotyla (strain CBS 200.50)</name>
    <name type="common">Nematode-trapping fungus</name>
    <name type="synonym">Monacrosporium haptotylum</name>
    <dbReference type="NCBI Taxonomy" id="1284197"/>
    <lineage>
        <taxon>Eukaryota</taxon>
        <taxon>Fungi</taxon>
        <taxon>Dikarya</taxon>
        <taxon>Ascomycota</taxon>
        <taxon>Pezizomycotina</taxon>
        <taxon>Orbiliomycetes</taxon>
        <taxon>Orbiliales</taxon>
        <taxon>Orbiliaceae</taxon>
        <taxon>Dactylellina</taxon>
    </lineage>
</organism>
<evidence type="ECO:0008006" key="6">
    <source>
        <dbReference type="Google" id="ProtNLM"/>
    </source>
</evidence>
<dbReference type="PANTHER" id="PTHR14374">
    <property type="entry name" value="FOIE GRAS"/>
    <property type="match status" value="1"/>
</dbReference>
<dbReference type="OMA" id="CVEYYRD"/>
<dbReference type="PANTHER" id="PTHR14374:SF0">
    <property type="entry name" value="TRAFFICKING PROTEIN PARTICLE COMPLEX SUBUNIT 11"/>
    <property type="match status" value="1"/>
</dbReference>
<dbReference type="eggNOG" id="ENOG502QV3F">
    <property type="taxonomic scope" value="Eukaryota"/>
</dbReference>
<dbReference type="OrthoDB" id="6278596at2759"/>
<dbReference type="Proteomes" id="UP000015100">
    <property type="component" value="Unassembled WGS sequence"/>
</dbReference>
<dbReference type="AlphaFoldDB" id="S8ANX0"/>
<reference evidence="4 5" key="1">
    <citation type="journal article" date="2013" name="PLoS Genet.">
        <title>Genomic mechanisms accounting for the adaptation to parasitism in nematode-trapping fungi.</title>
        <authorList>
            <person name="Meerupati T."/>
            <person name="Andersson K.M."/>
            <person name="Friman E."/>
            <person name="Kumar D."/>
            <person name="Tunlid A."/>
            <person name="Ahren D."/>
        </authorList>
    </citation>
    <scope>NUCLEOTIDE SEQUENCE [LARGE SCALE GENOMIC DNA]</scope>
    <source>
        <strain evidence="4 5">CBS 200.50</strain>
    </source>
</reference>
<dbReference type="STRING" id="1284197.S8ANX0"/>
<proteinExistence type="predicted"/>
<evidence type="ECO:0000259" key="3">
    <source>
        <dbReference type="Pfam" id="PF11817"/>
    </source>
</evidence>
<name>S8ANX0_DACHA</name>
<evidence type="ECO:0000256" key="1">
    <source>
        <dbReference type="SAM" id="MobiDB-lite"/>
    </source>
</evidence>
<feature type="domain" description="Trafficking protein particle complex subunit 11" evidence="3">
    <location>
        <begin position="358"/>
        <end position="604"/>
    </location>
</feature>
<reference evidence="5" key="2">
    <citation type="submission" date="2013-04" db="EMBL/GenBank/DDBJ databases">
        <title>Genomic mechanisms accounting for the adaptation to parasitism in nematode-trapping fungi.</title>
        <authorList>
            <person name="Ahren D.G."/>
        </authorList>
    </citation>
    <scope>NUCLEOTIDE SEQUENCE [LARGE SCALE GENOMIC DNA]</scope>
    <source>
        <strain evidence="5">CBS 200.50</strain>
    </source>
</reference>
<keyword evidence="5" id="KW-1185">Reference proteome</keyword>
<dbReference type="InterPro" id="IPR012880">
    <property type="entry name" value="Gryzun"/>
</dbReference>
<evidence type="ECO:0000259" key="2">
    <source>
        <dbReference type="Pfam" id="PF07919"/>
    </source>
</evidence>
<dbReference type="Pfam" id="PF07919">
    <property type="entry name" value="Gryzun"/>
    <property type="match status" value="1"/>
</dbReference>
<gene>
    <name evidence="4" type="ORF">H072_3164</name>
</gene>